<keyword evidence="9" id="KW-1185">Reference proteome</keyword>
<comment type="similarity">
    <text evidence="5">Belongs to the purine/pyrimidine phosphoribosyltransferase family. Xpt subfamily.</text>
</comment>
<keyword evidence="2 5" id="KW-0328">Glycosyltransferase</keyword>
<dbReference type="HAMAP" id="MF_01184">
    <property type="entry name" value="XPRTase"/>
    <property type="match status" value="1"/>
</dbReference>
<dbReference type="GO" id="GO:0046110">
    <property type="term" value="P:xanthine metabolic process"/>
    <property type="evidence" value="ECO:0007669"/>
    <property type="project" value="UniProtKB-UniRule"/>
</dbReference>
<dbReference type="NCBIfam" id="NF006671">
    <property type="entry name" value="PRK09219.1"/>
    <property type="match status" value="1"/>
</dbReference>
<dbReference type="UniPathway" id="UPA00602">
    <property type="reaction ID" value="UER00658"/>
</dbReference>
<dbReference type="InterPro" id="IPR029057">
    <property type="entry name" value="PRTase-like"/>
</dbReference>
<protein>
    <recommendedName>
        <fullName evidence="5 6">Xanthine phosphoribosyltransferase</fullName>
        <shortName evidence="5">XPRTase</shortName>
        <ecNumber evidence="5 6">2.4.2.22</ecNumber>
    </recommendedName>
</protein>
<evidence type="ECO:0000256" key="1">
    <source>
        <dbReference type="ARBA" id="ARBA00022490"/>
    </source>
</evidence>
<evidence type="ECO:0000256" key="6">
    <source>
        <dbReference type="NCBIfam" id="TIGR01744"/>
    </source>
</evidence>
<feature type="domain" description="Phosphoribosyltransferase" evidence="7">
    <location>
        <begin position="44"/>
        <end position="159"/>
    </location>
</feature>
<evidence type="ECO:0000259" key="7">
    <source>
        <dbReference type="Pfam" id="PF00156"/>
    </source>
</evidence>
<dbReference type="GO" id="GO:0032265">
    <property type="term" value="P:XMP salvage"/>
    <property type="evidence" value="ECO:0007669"/>
    <property type="project" value="UniProtKB-UniRule"/>
</dbReference>
<sequence>MDLLKNRIIQDGKVRDGRILKVDSFLNHQMDIVLLNEIGKEFKRRFEGEKVDKIVTIEASGIGIAAIASQYFDFVPVVFAKKAESLNIDNDLYKSSVHSYTKDKTYNVMVSKSFINANERVIILDDFLASGCAACGLIDIVKQAGAEVVGVGIVIEKGFQGGREAIDNLGVKVESLSIVDRMEEDRIYFK</sequence>
<dbReference type="SUPFAM" id="SSF53271">
    <property type="entry name" value="PRTase-like"/>
    <property type="match status" value="1"/>
</dbReference>
<feature type="binding site" evidence="5">
    <location>
        <position position="27"/>
    </location>
    <ligand>
        <name>xanthine</name>
        <dbReference type="ChEBI" id="CHEBI:17712"/>
    </ligand>
</feature>
<feature type="binding site" evidence="5">
    <location>
        <begin position="129"/>
        <end position="133"/>
    </location>
    <ligand>
        <name>5-phospho-alpha-D-ribose 1-diphosphate</name>
        <dbReference type="ChEBI" id="CHEBI:58017"/>
    </ligand>
</feature>
<dbReference type="OrthoDB" id="9790678at2"/>
<keyword evidence="4 5" id="KW-0660">Purine salvage</keyword>
<keyword evidence="3 5" id="KW-0808">Transferase</keyword>
<comment type="catalytic activity">
    <reaction evidence="5">
        <text>XMP + diphosphate = xanthine + 5-phospho-alpha-D-ribose 1-diphosphate</text>
        <dbReference type="Rhea" id="RHEA:10800"/>
        <dbReference type="ChEBI" id="CHEBI:17712"/>
        <dbReference type="ChEBI" id="CHEBI:33019"/>
        <dbReference type="ChEBI" id="CHEBI:57464"/>
        <dbReference type="ChEBI" id="CHEBI:58017"/>
        <dbReference type="EC" id="2.4.2.22"/>
    </reaction>
</comment>
<dbReference type="InterPro" id="IPR050118">
    <property type="entry name" value="Pur/Pyrimidine_PRTase"/>
</dbReference>
<evidence type="ECO:0000256" key="2">
    <source>
        <dbReference type="ARBA" id="ARBA00022676"/>
    </source>
</evidence>
<dbReference type="NCBIfam" id="TIGR01744">
    <property type="entry name" value="XPRTase"/>
    <property type="match status" value="1"/>
</dbReference>
<evidence type="ECO:0000313" key="8">
    <source>
        <dbReference type="EMBL" id="SUY46593.1"/>
    </source>
</evidence>
<proteinExistence type="inferred from homology"/>
<dbReference type="AlphaFoldDB" id="A0A381J6I1"/>
<dbReference type="Pfam" id="PF00156">
    <property type="entry name" value="Pribosyltran"/>
    <property type="match status" value="1"/>
</dbReference>
<accession>A0A381J6I1</accession>
<dbReference type="GO" id="GO:0006166">
    <property type="term" value="P:purine ribonucleoside salvage"/>
    <property type="evidence" value="ECO:0007669"/>
    <property type="project" value="UniProtKB-KW"/>
</dbReference>
<feature type="binding site" evidence="5">
    <location>
        <position position="20"/>
    </location>
    <ligand>
        <name>xanthine</name>
        <dbReference type="ChEBI" id="CHEBI:17712"/>
    </ligand>
</feature>
<dbReference type="PANTHER" id="PTHR43864">
    <property type="entry name" value="HYPOXANTHINE/GUANINE PHOSPHORIBOSYLTRANSFERASE"/>
    <property type="match status" value="1"/>
</dbReference>
<comment type="subcellular location">
    <subcellularLocation>
        <location evidence="5">Cytoplasm</location>
    </subcellularLocation>
</comment>
<dbReference type="EMBL" id="UFWZ01000001">
    <property type="protein sequence ID" value="SUY46593.1"/>
    <property type="molecule type" value="Genomic_DNA"/>
</dbReference>
<organism evidence="8 9">
    <name type="scientific">Clostridium putrefaciens</name>
    <dbReference type="NCBI Taxonomy" id="99675"/>
    <lineage>
        <taxon>Bacteria</taxon>
        <taxon>Bacillati</taxon>
        <taxon>Bacillota</taxon>
        <taxon>Clostridia</taxon>
        <taxon>Eubacteriales</taxon>
        <taxon>Clostridiaceae</taxon>
        <taxon>Clostridium</taxon>
    </lineage>
</organism>
<gene>
    <name evidence="5 8" type="primary">xpt</name>
    <name evidence="8" type="ORF">NCTC9836_00889</name>
</gene>
<keyword evidence="1 5" id="KW-0963">Cytoplasm</keyword>
<comment type="function">
    <text evidence="5">Converts the preformed base xanthine, a product of nucleic acid breakdown, to xanthosine 5'-monophosphate (XMP), so it can be reused for RNA or DNA synthesis.</text>
</comment>
<dbReference type="InterPro" id="IPR000836">
    <property type="entry name" value="PRTase_dom"/>
</dbReference>
<dbReference type="Proteomes" id="UP000254664">
    <property type="component" value="Unassembled WGS sequence"/>
</dbReference>
<comment type="subunit">
    <text evidence="5">Homodimer.</text>
</comment>
<reference evidence="8 9" key="1">
    <citation type="submission" date="2018-06" db="EMBL/GenBank/DDBJ databases">
        <authorList>
            <consortium name="Pathogen Informatics"/>
            <person name="Doyle S."/>
        </authorList>
    </citation>
    <scope>NUCLEOTIDE SEQUENCE [LARGE SCALE GENOMIC DNA]</scope>
    <source>
        <strain evidence="8 9">NCTC9836</strain>
    </source>
</reference>
<evidence type="ECO:0000313" key="9">
    <source>
        <dbReference type="Proteomes" id="UP000254664"/>
    </source>
</evidence>
<dbReference type="PANTHER" id="PTHR43864:SF1">
    <property type="entry name" value="XANTHINE PHOSPHORIBOSYLTRANSFERASE"/>
    <property type="match status" value="1"/>
</dbReference>
<dbReference type="InterPro" id="IPR010079">
    <property type="entry name" value="Xanthine_PRibTrfase"/>
</dbReference>
<comment type="pathway">
    <text evidence="5">Purine metabolism; XMP biosynthesis via salvage pathway; XMP from xanthine: step 1/1.</text>
</comment>
<evidence type="ECO:0000256" key="4">
    <source>
        <dbReference type="ARBA" id="ARBA00022726"/>
    </source>
</evidence>
<dbReference type="CDD" id="cd06223">
    <property type="entry name" value="PRTases_typeI"/>
    <property type="match status" value="1"/>
</dbReference>
<dbReference type="Gene3D" id="3.40.50.2020">
    <property type="match status" value="1"/>
</dbReference>
<dbReference type="GO" id="GO:0005737">
    <property type="term" value="C:cytoplasm"/>
    <property type="evidence" value="ECO:0007669"/>
    <property type="project" value="UniProtKB-SubCell"/>
</dbReference>
<dbReference type="EC" id="2.4.2.22" evidence="5 6"/>
<evidence type="ECO:0000256" key="5">
    <source>
        <dbReference type="HAMAP-Rule" id="MF_01184"/>
    </source>
</evidence>
<evidence type="ECO:0000256" key="3">
    <source>
        <dbReference type="ARBA" id="ARBA00022679"/>
    </source>
</evidence>
<name>A0A381J6I1_9CLOT</name>
<dbReference type="GO" id="GO:0000310">
    <property type="term" value="F:xanthine phosphoribosyltransferase activity"/>
    <property type="evidence" value="ECO:0007669"/>
    <property type="project" value="UniProtKB-UniRule"/>
</dbReference>
<dbReference type="RefSeq" id="WP_115640644.1">
    <property type="nucleotide sequence ID" value="NZ_UFWZ01000001.1"/>
</dbReference>
<feature type="binding site" evidence="5">
    <location>
        <position position="157"/>
    </location>
    <ligand>
        <name>xanthine</name>
        <dbReference type="ChEBI" id="CHEBI:17712"/>
    </ligand>
</feature>